<accession>A0A1B1AZP5</accession>
<dbReference type="RefSeq" id="WP_067307467.1">
    <property type="nucleotide sequence ID" value="NZ_CP016279.1"/>
</dbReference>
<reference evidence="2 4" key="2">
    <citation type="submission" date="2021-03" db="EMBL/GenBank/DDBJ databases">
        <title>Genomic Encyclopedia of Type Strains, Phase IV (KMG-IV): sequencing the most valuable type-strain genomes for metagenomic binning, comparative biology and taxonomic classification.</title>
        <authorList>
            <person name="Goeker M."/>
        </authorList>
    </citation>
    <scope>NUCLEOTIDE SEQUENCE [LARGE SCALE GENOMIC DNA]</scope>
    <source>
        <strain evidence="2 4">DSM 40499</strain>
    </source>
</reference>
<dbReference type="OrthoDB" id="4330518at2"/>
<organism evidence="1 3">
    <name type="scientific">Streptomyces griseochromogenes</name>
    <dbReference type="NCBI Taxonomy" id="68214"/>
    <lineage>
        <taxon>Bacteria</taxon>
        <taxon>Bacillati</taxon>
        <taxon>Actinomycetota</taxon>
        <taxon>Actinomycetes</taxon>
        <taxon>Kitasatosporales</taxon>
        <taxon>Streptomycetaceae</taxon>
        <taxon>Streptomyces</taxon>
    </lineage>
</organism>
<dbReference type="AlphaFoldDB" id="A0A1B1AZP5"/>
<evidence type="ECO:0000313" key="1">
    <source>
        <dbReference type="EMBL" id="ANP52027.1"/>
    </source>
</evidence>
<evidence type="ECO:0000313" key="2">
    <source>
        <dbReference type="EMBL" id="MBP2055883.1"/>
    </source>
</evidence>
<reference evidence="1 3" key="1">
    <citation type="submission" date="2016-06" db="EMBL/GenBank/DDBJ databases">
        <title>Complete genome sequence of Streptomyces griseochromogenes ATCC 14511, the Blasticidin S producer.</title>
        <authorList>
            <person name="Wu L."/>
        </authorList>
    </citation>
    <scope>NUCLEOTIDE SEQUENCE [LARGE SCALE GENOMIC DNA]</scope>
    <source>
        <strain evidence="1 3">ATCC 14511</strain>
    </source>
</reference>
<dbReference type="EMBL" id="CP016279">
    <property type="protein sequence ID" value="ANP52027.1"/>
    <property type="molecule type" value="Genomic_DNA"/>
</dbReference>
<evidence type="ECO:0000313" key="4">
    <source>
        <dbReference type="Proteomes" id="UP001519309"/>
    </source>
</evidence>
<gene>
    <name evidence="1" type="ORF">AVL59_22800</name>
    <name evidence="2" type="ORF">J2Z21_008899</name>
</gene>
<dbReference type="EMBL" id="JAGGLP010000035">
    <property type="protein sequence ID" value="MBP2055883.1"/>
    <property type="molecule type" value="Genomic_DNA"/>
</dbReference>
<keyword evidence="4" id="KW-1185">Reference proteome</keyword>
<evidence type="ECO:0000313" key="3">
    <source>
        <dbReference type="Proteomes" id="UP000092659"/>
    </source>
</evidence>
<dbReference type="Proteomes" id="UP001519309">
    <property type="component" value="Unassembled WGS sequence"/>
</dbReference>
<dbReference type="Proteomes" id="UP000092659">
    <property type="component" value="Chromosome"/>
</dbReference>
<dbReference type="KEGG" id="sgs:AVL59_22800"/>
<sequence>MTDQVIVKALVNLIISIDLSDEETVDSDFASSAFEDVMATLDELSDGERENVVRIVQSLADGESSTQRRQALLEFPDNFGLVDEEE</sequence>
<name>A0A1B1AZP5_9ACTN</name>
<proteinExistence type="predicted"/>
<protein>
    <submittedName>
        <fullName evidence="1">Uncharacterized protein</fullName>
    </submittedName>
</protein>